<dbReference type="InterPro" id="IPR036217">
    <property type="entry name" value="MethylDNA_cys_MeTrfase_DNAb"/>
</dbReference>
<dbReference type="RefSeq" id="WP_012464469.1">
    <property type="nucleotide sequence ID" value="NC_010794.1"/>
</dbReference>
<accession>B3DZ95</accession>
<dbReference type="SUPFAM" id="SSF46767">
    <property type="entry name" value="Methylated DNA-protein cysteine methyltransferase, C-terminal domain"/>
    <property type="match status" value="1"/>
</dbReference>
<dbReference type="GO" id="GO:0006281">
    <property type="term" value="P:DNA repair"/>
    <property type="evidence" value="ECO:0007669"/>
    <property type="project" value="UniProtKB-KW"/>
</dbReference>
<evidence type="ECO:0000256" key="8">
    <source>
        <dbReference type="ARBA" id="ARBA00049348"/>
    </source>
</evidence>
<dbReference type="KEGG" id="min:Minf_2133"/>
<protein>
    <recommendedName>
        <fullName evidence="3">methylated-DNA--[protein]-cysteine S-methyltransferase</fullName>
        <ecNumber evidence="3">2.1.1.63</ecNumber>
    </recommendedName>
</protein>
<dbReference type="NCBIfam" id="TIGR00589">
    <property type="entry name" value="ogt"/>
    <property type="match status" value="1"/>
</dbReference>
<dbReference type="EC" id="2.1.1.63" evidence="3"/>
<evidence type="ECO:0000256" key="6">
    <source>
        <dbReference type="ARBA" id="ARBA00022763"/>
    </source>
</evidence>
<dbReference type="EMBL" id="CP000975">
    <property type="protein sequence ID" value="ACD84187.1"/>
    <property type="molecule type" value="Genomic_DNA"/>
</dbReference>
<proteinExistence type="inferred from homology"/>
<evidence type="ECO:0000256" key="5">
    <source>
        <dbReference type="ARBA" id="ARBA00022679"/>
    </source>
</evidence>
<dbReference type="FunFam" id="1.10.10.10:FF:000214">
    <property type="entry name" value="Methylated-DNA--protein-cysteine methyltransferase"/>
    <property type="match status" value="1"/>
</dbReference>
<evidence type="ECO:0000256" key="4">
    <source>
        <dbReference type="ARBA" id="ARBA00022603"/>
    </source>
</evidence>
<dbReference type="Gene3D" id="1.10.10.10">
    <property type="entry name" value="Winged helix-like DNA-binding domain superfamily/Winged helix DNA-binding domain"/>
    <property type="match status" value="1"/>
</dbReference>
<keyword evidence="5 10" id="KW-0808">Transferase</keyword>
<name>B3DZ95_METI4</name>
<comment type="catalytic activity">
    <reaction evidence="1">
        <text>a 4-O-methyl-thymidine in DNA + L-cysteinyl-[protein] = a thymidine in DNA + S-methyl-L-cysteinyl-[protein]</text>
        <dbReference type="Rhea" id="RHEA:53428"/>
        <dbReference type="Rhea" id="RHEA-COMP:10131"/>
        <dbReference type="Rhea" id="RHEA-COMP:10132"/>
        <dbReference type="Rhea" id="RHEA-COMP:13555"/>
        <dbReference type="Rhea" id="RHEA-COMP:13556"/>
        <dbReference type="ChEBI" id="CHEBI:29950"/>
        <dbReference type="ChEBI" id="CHEBI:82612"/>
        <dbReference type="ChEBI" id="CHEBI:137386"/>
        <dbReference type="ChEBI" id="CHEBI:137387"/>
        <dbReference type="EC" id="2.1.1.63"/>
    </reaction>
</comment>
<dbReference type="Proteomes" id="UP000009149">
    <property type="component" value="Chromosome"/>
</dbReference>
<evidence type="ECO:0000259" key="9">
    <source>
        <dbReference type="Pfam" id="PF01035"/>
    </source>
</evidence>
<dbReference type="PANTHER" id="PTHR10815:SF13">
    <property type="entry name" value="METHYLATED-DNA--PROTEIN-CYSTEINE METHYLTRANSFERASE"/>
    <property type="match status" value="1"/>
</dbReference>
<dbReference type="CDD" id="cd06445">
    <property type="entry name" value="ATase"/>
    <property type="match status" value="1"/>
</dbReference>
<dbReference type="InterPro" id="IPR014048">
    <property type="entry name" value="MethylDNA_cys_MeTrfase_DNA-bd"/>
</dbReference>
<feature type="domain" description="Methylated-DNA-[protein]-cysteine S-methyltransferase DNA binding" evidence="9">
    <location>
        <begin position="86"/>
        <end position="166"/>
    </location>
</feature>
<evidence type="ECO:0000256" key="1">
    <source>
        <dbReference type="ARBA" id="ARBA00001286"/>
    </source>
</evidence>
<dbReference type="HOGENOM" id="CLU_000445_52_2_0"/>
<dbReference type="GO" id="GO:0032259">
    <property type="term" value="P:methylation"/>
    <property type="evidence" value="ECO:0007669"/>
    <property type="project" value="UniProtKB-KW"/>
</dbReference>
<dbReference type="OrthoDB" id="9783680at2"/>
<evidence type="ECO:0000256" key="3">
    <source>
        <dbReference type="ARBA" id="ARBA00011918"/>
    </source>
</evidence>
<keyword evidence="6" id="KW-0227">DNA damage</keyword>
<dbReference type="PROSITE" id="PS00374">
    <property type="entry name" value="MGMT"/>
    <property type="match status" value="1"/>
</dbReference>
<evidence type="ECO:0000256" key="2">
    <source>
        <dbReference type="ARBA" id="ARBA00008711"/>
    </source>
</evidence>
<keyword evidence="4 10" id="KW-0489">Methyltransferase</keyword>
<evidence type="ECO:0000313" key="11">
    <source>
        <dbReference type="Proteomes" id="UP000009149"/>
    </source>
</evidence>
<dbReference type="AlphaFoldDB" id="B3DZ95"/>
<evidence type="ECO:0000313" key="10">
    <source>
        <dbReference type="EMBL" id="ACD84187.1"/>
    </source>
</evidence>
<gene>
    <name evidence="10" type="primary">ada</name>
    <name evidence="10" type="ordered locus">Minf_2133</name>
</gene>
<comment type="similarity">
    <text evidence="2">Belongs to the MGMT family.</text>
</comment>
<dbReference type="GO" id="GO:0003908">
    <property type="term" value="F:methylated-DNA-[protein]-cysteine S-methyltransferase activity"/>
    <property type="evidence" value="ECO:0007669"/>
    <property type="project" value="UniProtKB-EC"/>
</dbReference>
<keyword evidence="7" id="KW-0234">DNA repair</keyword>
<comment type="catalytic activity">
    <reaction evidence="8">
        <text>a 6-O-methyl-2'-deoxyguanosine in DNA + L-cysteinyl-[protein] = S-methyl-L-cysteinyl-[protein] + a 2'-deoxyguanosine in DNA</text>
        <dbReference type="Rhea" id="RHEA:24000"/>
        <dbReference type="Rhea" id="RHEA-COMP:10131"/>
        <dbReference type="Rhea" id="RHEA-COMP:10132"/>
        <dbReference type="Rhea" id="RHEA-COMP:11367"/>
        <dbReference type="Rhea" id="RHEA-COMP:11368"/>
        <dbReference type="ChEBI" id="CHEBI:29950"/>
        <dbReference type="ChEBI" id="CHEBI:82612"/>
        <dbReference type="ChEBI" id="CHEBI:85445"/>
        <dbReference type="ChEBI" id="CHEBI:85448"/>
        <dbReference type="EC" id="2.1.1.63"/>
    </reaction>
</comment>
<sequence length="181" mass="20374">MDSLISERDEKMTPVFSESALGPVQVVLLDGLPLELKRIDPKTPRLSELIEDSRRRFPLLFEQLYRTLVEGEIYFQQLHLERLPSFYKRVLQRVKTIPKGTVKNYGEIATEIGSPHGSRAVGSALARNPLPLLIPCHRVVKKDGAIGSFSMGGSTLKAKLLEKEGIILAKNHKFWIKQQGT</sequence>
<dbReference type="eggNOG" id="COG0350">
    <property type="taxonomic scope" value="Bacteria"/>
</dbReference>
<dbReference type="PANTHER" id="PTHR10815">
    <property type="entry name" value="METHYLATED-DNA--PROTEIN-CYSTEINE METHYLTRANSFERASE"/>
    <property type="match status" value="1"/>
</dbReference>
<reference evidence="10 11" key="1">
    <citation type="journal article" date="2008" name="Biol. Direct">
        <title>Complete genome sequence of the extremely acidophilic methanotroph isolate V4, Methylacidiphilum infernorum, a representative of the bacterial phylum Verrucomicrobia.</title>
        <authorList>
            <person name="Hou S."/>
            <person name="Makarova K.S."/>
            <person name="Saw J.H."/>
            <person name="Senin P."/>
            <person name="Ly B.V."/>
            <person name="Zhou Z."/>
            <person name="Ren Y."/>
            <person name="Wang J."/>
            <person name="Galperin M.Y."/>
            <person name="Omelchenko M.V."/>
            <person name="Wolf Y.I."/>
            <person name="Yutin N."/>
            <person name="Koonin E.V."/>
            <person name="Stott M.B."/>
            <person name="Mountain B.W."/>
            <person name="Crowe M.A."/>
            <person name="Smirnova A.V."/>
            <person name="Dunfield P.F."/>
            <person name="Feng L."/>
            <person name="Wang L."/>
            <person name="Alam M."/>
        </authorList>
    </citation>
    <scope>NUCLEOTIDE SEQUENCE [LARGE SCALE GENOMIC DNA]</scope>
    <source>
        <strain evidence="11">Isolate V4</strain>
    </source>
</reference>
<evidence type="ECO:0000256" key="7">
    <source>
        <dbReference type="ARBA" id="ARBA00023204"/>
    </source>
</evidence>
<dbReference type="InterPro" id="IPR036388">
    <property type="entry name" value="WH-like_DNA-bd_sf"/>
</dbReference>
<organism evidence="10 11">
    <name type="scientific">Methylacidiphilum infernorum (isolate V4)</name>
    <name type="common">Methylokorus infernorum (strain V4)</name>
    <dbReference type="NCBI Taxonomy" id="481448"/>
    <lineage>
        <taxon>Bacteria</taxon>
        <taxon>Pseudomonadati</taxon>
        <taxon>Verrucomicrobiota</taxon>
        <taxon>Methylacidiphilae</taxon>
        <taxon>Methylacidiphilales</taxon>
        <taxon>Methylacidiphilaceae</taxon>
        <taxon>Methylacidiphilum (ex Ratnadevi et al. 2023)</taxon>
    </lineage>
</organism>
<dbReference type="Pfam" id="PF01035">
    <property type="entry name" value="DNA_binding_1"/>
    <property type="match status" value="1"/>
</dbReference>
<dbReference type="STRING" id="481448.Minf_2133"/>
<dbReference type="InterPro" id="IPR001497">
    <property type="entry name" value="MethylDNA_cys_MeTrfase_AS"/>
</dbReference>